<evidence type="ECO:0000313" key="2">
    <source>
        <dbReference type="EMBL" id="GAA6502792.1"/>
    </source>
</evidence>
<dbReference type="Pfam" id="PF06541">
    <property type="entry name" value="ABC_trans_CmpB"/>
    <property type="match status" value="2"/>
</dbReference>
<dbReference type="EMBL" id="BAABZQ010000001">
    <property type="protein sequence ID" value="GAA6502792.1"/>
    <property type="molecule type" value="Genomic_DNA"/>
</dbReference>
<dbReference type="InterPro" id="IPR010540">
    <property type="entry name" value="CmpB_TMEM229"/>
</dbReference>
<proteinExistence type="predicted"/>
<keyword evidence="1" id="KW-0812">Transmembrane</keyword>
<keyword evidence="1" id="KW-1133">Transmembrane helix</keyword>
<feature type="transmembrane region" description="Helical" evidence="1">
    <location>
        <begin position="236"/>
        <end position="259"/>
    </location>
</feature>
<keyword evidence="1" id="KW-0472">Membrane</keyword>
<feature type="transmembrane region" description="Helical" evidence="1">
    <location>
        <begin position="390"/>
        <end position="409"/>
    </location>
</feature>
<organism evidence="2 3">
    <name type="scientific">Blautia parvula</name>
    <dbReference type="NCBI Taxonomy" id="2877527"/>
    <lineage>
        <taxon>Bacteria</taxon>
        <taxon>Bacillati</taxon>
        <taxon>Bacillota</taxon>
        <taxon>Clostridia</taxon>
        <taxon>Lachnospirales</taxon>
        <taxon>Lachnospiraceae</taxon>
        <taxon>Blautia</taxon>
    </lineage>
</organism>
<accession>A0ABQ0C2F4</accession>
<feature type="transmembrane region" description="Helical" evidence="1">
    <location>
        <begin position="6"/>
        <end position="29"/>
    </location>
</feature>
<protein>
    <recommendedName>
        <fullName evidence="4">ABC transporter permease</fullName>
    </recommendedName>
</protein>
<feature type="transmembrane region" description="Helical" evidence="1">
    <location>
        <begin position="66"/>
        <end position="88"/>
    </location>
</feature>
<name>A0ABQ0C2F4_9FIRM</name>
<evidence type="ECO:0000313" key="3">
    <source>
        <dbReference type="Proteomes" id="UP001600941"/>
    </source>
</evidence>
<keyword evidence="3" id="KW-1185">Reference proteome</keyword>
<feature type="transmembrane region" description="Helical" evidence="1">
    <location>
        <begin position="109"/>
        <end position="129"/>
    </location>
</feature>
<feature type="transmembrane region" description="Helical" evidence="1">
    <location>
        <begin position="310"/>
        <end position="330"/>
    </location>
</feature>
<evidence type="ECO:0008006" key="4">
    <source>
        <dbReference type="Google" id="ProtNLM"/>
    </source>
</evidence>
<feature type="transmembrane region" description="Helical" evidence="1">
    <location>
        <begin position="144"/>
        <end position="167"/>
    </location>
</feature>
<feature type="transmembrane region" description="Helical" evidence="1">
    <location>
        <begin position="279"/>
        <end position="303"/>
    </location>
</feature>
<feature type="transmembrane region" description="Helical" evidence="1">
    <location>
        <begin position="41"/>
        <end position="60"/>
    </location>
</feature>
<gene>
    <name evidence="2" type="ORF">K340107D12_56080</name>
</gene>
<evidence type="ECO:0000256" key="1">
    <source>
        <dbReference type="SAM" id="Phobius"/>
    </source>
</evidence>
<feature type="transmembrane region" description="Helical" evidence="1">
    <location>
        <begin position="350"/>
        <end position="370"/>
    </location>
</feature>
<dbReference type="RefSeq" id="WP_227209910.1">
    <property type="nucleotide sequence ID" value="NZ_BAABZQ010000001.1"/>
</dbReference>
<comment type="caution">
    <text evidence="2">The sequence shown here is derived from an EMBL/GenBank/DDBJ whole genome shotgun (WGS) entry which is preliminary data.</text>
</comment>
<sequence length="451" mass="51148">MNYTLYQLLWFYLLYSFIGWTIGTSVAAVREHRFIDVGFLFGPYCPAYGFGAVAFAVFLPELRNHLFFLFLGGVILSSVITFSTGFVLEKIFHRKWWDYSRKRFQFGGYVNLPYTVVWGISAVVCISFINPSLKELLVLIPSNLGTILLIVLYAVLCLDLAGTIMAIKAVHSRLRRLSIIEGISENLQKAADMMGEGLTGWVQKHMAKAYPSLEAKELLAARQEKERQLEAAKERAGVFAVGCSFYKLVCLFFLGAFLGDITETIFCLATTGKLMSRSSVVYGPFSIVWGLGCVLLTAILYQYRNRSDSYIFIFGTVLGGAYEYICSVFTELVFSTVFWDYSDIPFNLGGRINLLYCFFWGIAAVIWLKILYPRLSALIEKIPKKAGVPITWLMILFMVFNMIMSGLALNRYTERHSNISSAENAVTRFLDKHFTDERMEHIYPNAILVDD</sequence>
<dbReference type="Proteomes" id="UP001600941">
    <property type="component" value="Unassembled WGS sequence"/>
</dbReference>
<reference evidence="2 3" key="1">
    <citation type="submission" date="2024-04" db="EMBL/GenBank/DDBJ databases">
        <title>Defined microbial consortia suppress multidrug-resistant proinflammatory Enterobacteriaceae via ecological control.</title>
        <authorList>
            <person name="Furuichi M."/>
            <person name="Kawaguchi T."/>
            <person name="Pust M."/>
            <person name="Yasuma K."/>
            <person name="Plichta D."/>
            <person name="Hasegawa N."/>
            <person name="Ohya T."/>
            <person name="Bhattarai S."/>
            <person name="Sasajima S."/>
            <person name="Aoto Y."/>
            <person name="Tuganbaev T."/>
            <person name="Yaginuma M."/>
            <person name="Ueda M."/>
            <person name="Okahashi N."/>
            <person name="Amafuji K."/>
            <person name="Kiridooshi Y."/>
            <person name="Sugita K."/>
            <person name="Strazar M."/>
            <person name="Skelly A."/>
            <person name="Suda W."/>
            <person name="Hattori M."/>
            <person name="Nakamoto N."/>
            <person name="Caballero S."/>
            <person name="Norman J."/>
            <person name="Olle B."/>
            <person name="Tanoue T."/>
            <person name="Arita M."/>
            <person name="Bucci V."/>
            <person name="Atarashi K."/>
            <person name="Xavier R."/>
            <person name="Honda K."/>
        </authorList>
    </citation>
    <scope>NUCLEOTIDE SEQUENCE [LARGE SCALE GENOMIC DNA]</scope>
    <source>
        <strain evidence="3">k34-0107-D12</strain>
    </source>
</reference>